<dbReference type="PROSITE" id="PS51462">
    <property type="entry name" value="NUDIX"/>
    <property type="match status" value="1"/>
</dbReference>
<evidence type="ECO:0000313" key="3">
    <source>
        <dbReference type="Proteomes" id="UP000307790"/>
    </source>
</evidence>
<dbReference type="Gene3D" id="3.90.79.10">
    <property type="entry name" value="Nucleoside Triphosphate Pyrophosphohydrolase"/>
    <property type="match status" value="1"/>
</dbReference>
<dbReference type="RefSeq" id="WP_138317995.1">
    <property type="nucleotide sequence ID" value="NZ_VCBC01000001.1"/>
</dbReference>
<dbReference type="SUPFAM" id="SSF55811">
    <property type="entry name" value="Nudix"/>
    <property type="match status" value="1"/>
</dbReference>
<dbReference type="EMBL" id="VCBC01000001">
    <property type="protein sequence ID" value="TLU68051.1"/>
    <property type="molecule type" value="Genomic_DNA"/>
</dbReference>
<dbReference type="InterPro" id="IPR000086">
    <property type="entry name" value="NUDIX_hydrolase_dom"/>
</dbReference>
<protein>
    <recommendedName>
        <fullName evidence="1">Nudix hydrolase domain-containing protein</fullName>
    </recommendedName>
</protein>
<feature type="domain" description="Nudix hydrolase" evidence="1">
    <location>
        <begin position="30"/>
        <end position="182"/>
    </location>
</feature>
<dbReference type="OrthoDB" id="6398991at2"/>
<evidence type="ECO:0000313" key="2">
    <source>
        <dbReference type="EMBL" id="TLU68051.1"/>
    </source>
</evidence>
<name>A0A5R9IXG6_9GAMM</name>
<dbReference type="GO" id="GO:0003824">
    <property type="term" value="F:catalytic activity"/>
    <property type="evidence" value="ECO:0007669"/>
    <property type="project" value="UniProtKB-ARBA"/>
</dbReference>
<sequence>MKLVSITVSILLLVAGIGWYVLHGDECSAPGYIGAGTTVFKKDDEGRVFLLLAYERGRGWSTFGGGPKKLDLSQSASGCETPDQTAVRESVEESRTLLSAKLLSDAINDAKFYANPTSRGDYITFLIELDQPIELNQYYSAQLPNDPGYYETSEITWIALDDILTRGRFVETPNGQPLWDVFHQQFDAMLQSQPEHYWFNQQ</sequence>
<gene>
    <name evidence="2" type="ORF">FE810_00085</name>
</gene>
<reference evidence="2 3" key="1">
    <citation type="submission" date="2019-05" db="EMBL/GenBank/DDBJ databases">
        <title>Genome sequences of Thalassotalea litorea 1K03283.</title>
        <authorList>
            <person name="Zhang D."/>
        </authorList>
    </citation>
    <scope>NUCLEOTIDE SEQUENCE [LARGE SCALE GENOMIC DNA]</scope>
    <source>
        <strain evidence="2 3">MCCC 1K03283</strain>
    </source>
</reference>
<dbReference type="AlphaFoldDB" id="A0A5R9IXG6"/>
<dbReference type="Proteomes" id="UP000307790">
    <property type="component" value="Unassembled WGS sequence"/>
</dbReference>
<comment type="caution">
    <text evidence="2">The sequence shown here is derived from an EMBL/GenBank/DDBJ whole genome shotgun (WGS) entry which is preliminary data.</text>
</comment>
<dbReference type="InterPro" id="IPR015797">
    <property type="entry name" value="NUDIX_hydrolase-like_dom_sf"/>
</dbReference>
<accession>A0A5R9IXG6</accession>
<evidence type="ECO:0000259" key="1">
    <source>
        <dbReference type="PROSITE" id="PS51462"/>
    </source>
</evidence>
<proteinExistence type="predicted"/>
<keyword evidence="3" id="KW-1185">Reference proteome</keyword>
<organism evidence="2 3">
    <name type="scientific">Thalassotalea litorea</name>
    <dbReference type="NCBI Taxonomy" id="2020715"/>
    <lineage>
        <taxon>Bacteria</taxon>
        <taxon>Pseudomonadati</taxon>
        <taxon>Pseudomonadota</taxon>
        <taxon>Gammaproteobacteria</taxon>
        <taxon>Alteromonadales</taxon>
        <taxon>Colwelliaceae</taxon>
        <taxon>Thalassotalea</taxon>
    </lineage>
</organism>